<dbReference type="InterPro" id="IPR007156">
    <property type="entry name" value="MamQ_LemA"/>
</dbReference>
<evidence type="ECO:0000256" key="6">
    <source>
        <dbReference type="SAM" id="Phobius"/>
    </source>
</evidence>
<dbReference type="PANTHER" id="PTHR34478:SF2">
    <property type="entry name" value="MEMBRANE PROTEIN"/>
    <property type="match status" value="1"/>
</dbReference>
<feature type="transmembrane region" description="Helical" evidence="6">
    <location>
        <begin position="6"/>
        <end position="23"/>
    </location>
</feature>
<dbReference type="PANTHER" id="PTHR34478">
    <property type="entry name" value="PROTEIN LEMA"/>
    <property type="match status" value="1"/>
</dbReference>
<comment type="subcellular location">
    <subcellularLocation>
        <location evidence="1">Membrane</location>
        <topology evidence="1">Single-pass membrane protein</topology>
    </subcellularLocation>
</comment>
<keyword evidence="5 6" id="KW-0472">Membrane</keyword>
<evidence type="ECO:0000313" key="7">
    <source>
        <dbReference type="EMBL" id="WQH15628.1"/>
    </source>
</evidence>
<evidence type="ECO:0000256" key="3">
    <source>
        <dbReference type="ARBA" id="ARBA00022692"/>
    </source>
</evidence>
<evidence type="ECO:0000256" key="5">
    <source>
        <dbReference type="ARBA" id="ARBA00023136"/>
    </source>
</evidence>
<dbReference type="Proteomes" id="UP001327459">
    <property type="component" value="Chromosome"/>
</dbReference>
<evidence type="ECO:0000313" key="8">
    <source>
        <dbReference type="Proteomes" id="UP001327459"/>
    </source>
</evidence>
<evidence type="ECO:0000256" key="4">
    <source>
        <dbReference type="ARBA" id="ARBA00022989"/>
    </source>
</evidence>
<dbReference type="Gene3D" id="1.20.1440.20">
    <property type="entry name" value="LemA-like domain"/>
    <property type="match status" value="1"/>
</dbReference>
<sequence>MGIETWIVIALVAIAVIYVIYVYNKLTSYQTQYENGFAQIETQLKRRHDLIPNLVNTAKGYMDHEASVLKEVTEARAAAEKAVDAAHDRPGNAETMDLLSQAESALTSGLGRLNATFEAYPDLKADANMRQLSEELATTENRVAYARQAFNDLVQKYNEYRRSFPPVMIGKLVGHGEDAQLLEFEDSEAIQKAPEVSF</sequence>
<reference evidence="7 8" key="1">
    <citation type="submission" date="2023-11" db="EMBL/GenBank/DDBJ databases">
        <title>MicrobeMod: A computational toolkit for identifying prokaryotic methylation and restriction-modification with nanopore sequencing.</title>
        <authorList>
            <person name="Crits-Christoph A."/>
            <person name="Kang S.C."/>
            <person name="Lee H."/>
            <person name="Ostrov N."/>
        </authorList>
    </citation>
    <scope>NUCLEOTIDE SEQUENCE [LARGE SCALE GENOMIC DNA]</scope>
    <source>
        <strain evidence="7 8">ATCC 49870</strain>
    </source>
</reference>
<comment type="similarity">
    <text evidence="2">Belongs to the LemA family.</text>
</comment>
<proteinExistence type="inferred from homology"/>
<name>A0ABZ0YTY0_9GAMM</name>
<keyword evidence="8" id="KW-1185">Reference proteome</keyword>
<accession>A0ABZ0YTY0</accession>
<protein>
    <submittedName>
        <fullName evidence="7">LemA family protein</fullName>
    </submittedName>
</protein>
<keyword evidence="4 6" id="KW-1133">Transmembrane helix</keyword>
<dbReference type="EMBL" id="CP140153">
    <property type="protein sequence ID" value="WQH15628.1"/>
    <property type="molecule type" value="Genomic_DNA"/>
</dbReference>
<dbReference type="SUPFAM" id="SSF140478">
    <property type="entry name" value="LemA-like"/>
    <property type="match status" value="1"/>
</dbReference>
<dbReference type="RefSeq" id="WP_322520655.1">
    <property type="nucleotide sequence ID" value="NZ_CP140153.1"/>
</dbReference>
<dbReference type="Pfam" id="PF04011">
    <property type="entry name" value="LemA"/>
    <property type="match status" value="1"/>
</dbReference>
<gene>
    <name evidence="7" type="ORF">SR882_07610</name>
</gene>
<dbReference type="InterPro" id="IPR023353">
    <property type="entry name" value="LemA-like_dom_sf"/>
</dbReference>
<organism evidence="7 8">
    <name type="scientific">Guyparkeria halophila</name>
    <dbReference type="NCBI Taxonomy" id="47960"/>
    <lineage>
        <taxon>Bacteria</taxon>
        <taxon>Pseudomonadati</taxon>
        <taxon>Pseudomonadota</taxon>
        <taxon>Gammaproteobacteria</taxon>
        <taxon>Chromatiales</taxon>
        <taxon>Thioalkalibacteraceae</taxon>
        <taxon>Guyparkeria</taxon>
    </lineage>
</organism>
<evidence type="ECO:0000256" key="2">
    <source>
        <dbReference type="ARBA" id="ARBA00008854"/>
    </source>
</evidence>
<keyword evidence="3 6" id="KW-0812">Transmembrane</keyword>
<evidence type="ECO:0000256" key="1">
    <source>
        <dbReference type="ARBA" id="ARBA00004167"/>
    </source>
</evidence>